<evidence type="ECO:0000313" key="17">
    <source>
        <dbReference type="EMBL" id="PMB43491.1"/>
    </source>
</evidence>
<dbReference type="Gene3D" id="3.90.600.10">
    <property type="entry name" value="Phosphoribosylglycinamide synthetase, C-terminal domain"/>
    <property type="match status" value="1"/>
</dbReference>
<evidence type="ECO:0000256" key="7">
    <source>
        <dbReference type="ARBA" id="ARBA00022741"/>
    </source>
</evidence>
<keyword evidence="8 14" id="KW-0658">Purine biosynthesis</keyword>
<keyword evidence="10" id="KW-0464">Manganese</keyword>
<keyword evidence="5 14" id="KW-0436">Ligase</keyword>
<dbReference type="FunFam" id="3.40.50.20:FF:000006">
    <property type="entry name" value="Phosphoribosylamine--glycine ligase, chloroplastic"/>
    <property type="match status" value="1"/>
</dbReference>
<comment type="cofactor">
    <cofactor evidence="1">
        <name>Mn(2+)</name>
        <dbReference type="ChEBI" id="CHEBI:29035"/>
    </cofactor>
</comment>
<comment type="similarity">
    <text evidence="11 14">Belongs to the GARS family.</text>
</comment>
<dbReference type="Pfam" id="PF01071">
    <property type="entry name" value="GARS_A"/>
    <property type="match status" value="1"/>
</dbReference>
<dbReference type="PROSITE" id="PS00184">
    <property type="entry name" value="GARS"/>
    <property type="match status" value="1"/>
</dbReference>
<dbReference type="GO" id="GO:0046872">
    <property type="term" value="F:metal ion binding"/>
    <property type="evidence" value="ECO:0007669"/>
    <property type="project" value="UniProtKB-KW"/>
</dbReference>
<evidence type="ECO:0000256" key="15">
    <source>
        <dbReference type="PROSITE-ProRule" id="PRU00409"/>
    </source>
</evidence>
<dbReference type="PANTHER" id="PTHR43472">
    <property type="entry name" value="PHOSPHORIBOSYLAMINE--GLYCINE LIGASE"/>
    <property type="match status" value="1"/>
</dbReference>
<dbReference type="HAMAP" id="MF_00138">
    <property type="entry name" value="GARS"/>
    <property type="match status" value="1"/>
</dbReference>
<evidence type="ECO:0000256" key="2">
    <source>
        <dbReference type="ARBA" id="ARBA00001946"/>
    </source>
</evidence>
<dbReference type="UniPathway" id="UPA00074">
    <property type="reaction ID" value="UER00125"/>
</dbReference>
<dbReference type="GO" id="GO:0006189">
    <property type="term" value="P:'de novo' IMP biosynthetic process"/>
    <property type="evidence" value="ECO:0007669"/>
    <property type="project" value="UniProtKB-UniRule"/>
</dbReference>
<sequence length="424" mass="44950">MKVLVVGNGGREHALAWKLLQSRQIEQVTCVPGNGGTASMSQCQNLPLGIDDFEAISQFAQKEKISLVVVGPEVPLAMGISDYLHSQGLKVFGPTRAGAQIEASKAWAKALMQEVGIPTANAAVFTQASAAKSYVKDHGAPIVVKADGLAAGKGVTVAQTLDQAIEAIEAIFRGQFGNAGKFVVIEECLVGQEVSVLALTDGLTIRSLLPAQDHKRIGEGDTGENTGGMGAYAPAPIATPELMARVEKEVLEKAIAAFRAKNIDYRGVLYAGLMITPDGDFKVLEFNCRFGDPETQVILPLLETPLEELMLACIEQRLAQMPPIAWKQGAAATVVAAALGYPGTYEKGKAIAGIAEAQAAGAIVFHAGTKLQDQQLLTDGGRVLNVTGTGENFEQALAQAYVGMRCINFEGMYYRRDIGHRLKG</sequence>
<dbReference type="InterPro" id="IPR037123">
    <property type="entry name" value="PRibGlycinamide_synth_C_sf"/>
</dbReference>
<accession>A0A2N6M9P7</accession>
<dbReference type="InterPro" id="IPR020559">
    <property type="entry name" value="PRibGlycinamide_synth_CS"/>
</dbReference>
<dbReference type="Gene3D" id="3.40.50.20">
    <property type="match status" value="1"/>
</dbReference>
<evidence type="ECO:0000256" key="4">
    <source>
        <dbReference type="ARBA" id="ARBA00013255"/>
    </source>
</evidence>
<keyword evidence="7 15" id="KW-0547">Nucleotide-binding</keyword>
<dbReference type="SUPFAM" id="SSF52440">
    <property type="entry name" value="PreATP-grasp domain"/>
    <property type="match status" value="1"/>
</dbReference>
<evidence type="ECO:0000256" key="9">
    <source>
        <dbReference type="ARBA" id="ARBA00022840"/>
    </source>
</evidence>
<dbReference type="Gene3D" id="3.30.470.20">
    <property type="entry name" value="ATP-grasp fold, B domain"/>
    <property type="match status" value="1"/>
</dbReference>
<dbReference type="GO" id="GO:0009113">
    <property type="term" value="P:purine nucleobase biosynthetic process"/>
    <property type="evidence" value="ECO:0007669"/>
    <property type="project" value="InterPro"/>
</dbReference>
<evidence type="ECO:0000256" key="14">
    <source>
        <dbReference type="HAMAP-Rule" id="MF_00138"/>
    </source>
</evidence>
<evidence type="ECO:0000256" key="10">
    <source>
        <dbReference type="ARBA" id="ARBA00023211"/>
    </source>
</evidence>
<evidence type="ECO:0000256" key="6">
    <source>
        <dbReference type="ARBA" id="ARBA00022723"/>
    </source>
</evidence>
<evidence type="ECO:0000259" key="16">
    <source>
        <dbReference type="PROSITE" id="PS50975"/>
    </source>
</evidence>
<dbReference type="Proteomes" id="UP000234966">
    <property type="component" value="Unassembled WGS sequence"/>
</dbReference>
<dbReference type="GO" id="GO:0005524">
    <property type="term" value="F:ATP binding"/>
    <property type="evidence" value="ECO:0007669"/>
    <property type="project" value="UniProtKB-UniRule"/>
</dbReference>
<proteinExistence type="inferred from homology"/>
<dbReference type="SUPFAM" id="SSF51246">
    <property type="entry name" value="Rudiment single hybrid motif"/>
    <property type="match status" value="1"/>
</dbReference>
<comment type="cofactor">
    <cofactor evidence="2">
        <name>Mg(2+)</name>
        <dbReference type="ChEBI" id="CHEBI:18420"/>
    </cofactor>
</comment>
<evidence type="ECO:0000256" key="13">
    <source>
        <dbReference type="ARBA" id="ARBA00042864"/>
    </source>
</evidence>
<keyword evidence="9 15" id="KW-0067">ATP-binding</keyword>
<evidence type="ECO:0000256" key="8">
    <source>
        <dbReference type="ARBA" id="ARBA00022755"/>
    </source>
</evidence>
<evidence type="ECO:0000256" key="12">
    <source>
        <dbReference type="ARBA" id="ARBA00042242"/>
    </source>
</evidence>
<dbReference type="GO" id="GO:0004637">
    <property type="term" value="F:phosphoribosylamine-glycine ligase activity"/>
    <property type="evidence" value="ECO:0007669"/>
    <property type="project" value="UniProtKB-UniRule"/>
</dbReference>
<dbReference type="InterPro" id="IPR020560">
    <property type="entry name" value="PRibGlycinamide_synth_C-dom"/>
</dbReference>
<dbReference type="PANTHER" id="PTHR43472:SF1">
    <property type="entry name" value="PHOSPHORIBOSYLAMINE--GLYCINE LIGASE, CHLOROPLASTIC"/>
    <property type="match status" value="1"/>
</dbReference>
<evidence type="ECO:0000256" key="3">
    <source>
        <dbReference type="ARBA" id="ARBA00005174"/>
    </source>
</evidence>
<evidence type="ECO:0000256" key="5">
    <source>
        <dbReference type="ARBA" id="ARBA00022598"/>
    </source>
</evidence>
<dbReference type="InterPro" id="IPR016185">
    <property type="entry name" value="PreATP-grasp_dom_sf"/>
</dbReference>
<dbReference type="EC" id="6.3.4.13" evidence="4 14"/>
<evidence type="ECO:0000256" key="1">
    <source>
        <dbReference type="ARBA" id="ARBA00001936"/>
    </source>
</evidence>
<feature type="domain" description="ATP-grasp" evidence="16">
    <location>
        <begin position="109"/>
        <end position="315"/>
    </location>
</feature>
<dbReference type="Pfam" id="PF02843">
    <property type="entry name" value="GARS_C"/>
    <property type="match status" value="1"/>
</dbReference>
<dbReference type="EMBL" id="NMQI01000287">
    <property type="protein sequence ID" value="PMB43491.1"/>
    <property type="molecule type" value="Genomic_DNA"/>
</dbReference>
<comment type="catalytic activity">
    <reaction evidence="14">
        <text>5-phospho-beta-D-ribosylamine + glycine + ATP = N(1)-(5-phospho-beta-D-ribosyl)glycinamide + ADP + phosphate + H(+)</text>
        <dbReference type="Rhea" id="RHEA:17453"/>
        <dbReference type="ChEBI" id="CHEBI:15378"/>
        <dbReference type="ChEBI" id="CHEBI:30616"/>
        <dbReference type="ChEBI" id="CHEBI:43474"/>
        <dbReference type="ChEBI" id="CHEBI:57305"/>
        <dbReference type="ChEBI" id="CHEBI:58681"/>
        <dbReference type="ChEBI" id="CHEBI:143788"/>
        <dbReference type="ChEBI" id="CHEBI:456216"/>
        <dbReference type="EC" id="6.3.4.13"/>
    </reaction>
</comment>
<dbReference type="Pfam" id="PF02844">
    <property type="entry name" value="GARS_N"/>
    <property type="match status" value="1"/>
</dbReference>
<dbReference type="RefSeq" id="WP_102207007.1">
    <property type="nucleotide sequence ID" value="NZ_NMQI01000287.1"/>
</dbReference>
<dbReference type="NCBIfam" id="TIGR00877">
    <property type="entry name" value="purD"/>
    <property type="match status" value="1"/>
</dbReference>
<dbReference type="SMART" id="SM01209">
    <property type="entry name" value="GARS_A"/>
    <property type="match status" value="1"/>
</dbReference>
<dbReference type="InterPro" id="IPR020562">
    <property type="entry name" value="PRibGlycinamide_synth_N"/>
</dbReference>
<evidence type="ECO:0000313" key="18">
    <source>
        <dbReference type="Proteomes" id="UP000234966"/>
    </source>
</evidence>
<protein>
    <recommendedName>
        <fullName evidence="4 14">Phosphoribosylamine--glycine ligase</fullName>
        <ecNumber evidence="4 14">6.3.4.13</ecNumber>
    </recommendedName>
    <alternativeName>
        <fullName evidence="14">GARS</fullName>
    </alternativeName>
    <alternativeName>
        <fullName evidence="12 14">Glycinamide ribonucleotide synthetase</fullName>
    </alternativeName>
    <alternativeName>
        <fullName evidence="13 14">Phosphoribosylglycinamide synthetase</fullName>
    </alternativeName>
</protein>
<dbReference type="SUPFAM" id="SSF56059">
    <property type="entry name" value="Glutathione synthetase ATP-binding domain-like"/>
    <property type="match status" value="1"/>
</dbReference>
<dbReference type="InterPro" id="IPR013815">
    <property type="entry name" value="ATP_grasp_subdomain_1"/>
</dbReference>
<dbReference type="InterPro" id="IPR000115">
    <property type="entry name" value="PRibGlycinamide_synth"/>
</dbReference>
<name>A0A2N6M9P7_9CYAN</name>
<evidence type="ECO:0000256" key="11">
    <source>
        <dbReference type="ARBA" id="ARBA00038345"/>
    </source>
</evidence>
<reference evidence="17 18" key="1">
    <citation type="submission" date="2017-07" db="EMBL/GenBank/DDBJ databases">
        <title>Genomes of Fischerella (Mastigocladus) sp. strains.</title>
        <authorList>
            <person name="Miller S.R."/>
        </authorList>
    </citation>
    <scope>NUCLEOTIDE SEQUENCE [LARGE SCALE GENOMIC DNA]</scope>
    <source>
        <strain evidence="17 18">CCMEE 5330</strain>
    </source>
</reference>
<organism evidence="17 18">
    <name type="scientific">Fischerella thermalis CCMEE 5330</name>
    <dbReference type="NCBI Taxonomy" id="2019670"/>
    <lineage>
        <taxon>Bacteria</taxon>
        <taxon>Bacillati</taxon>
        <taxon>Cyanobacteriota</taxon>
        <taxon>Cyanophyceae</taxon>
        <taxon>Nostocales</taxon>
        <taxon>Hapalosiphonaceae</taxon>
        <taxon>Fischerella</taxon>
    </lineage>
</organism>
<dbReference type="SMART" id="SM01210">
    <property type="entry name" value="GARS_C"/>
    <property type="match status" value="1"/>
</dbReference>
<comment type="caution">
    <text evidence="17">The sequence shown here is derived from an EMBL/GenBank/DDBJ whole genome shotgun (WGS) entry which is preliminary data.</text>
</comment>
<dbReference type="FunFam" id="3.90.600.10:FF:000001">
    <property type="entry name" value="Trifunctional purine biosynthetic protein adenosine-3"/>
    <property type="match status" value="1"/>
</dbReference>
<dbReference type="PROSITE" id="PS50975">
    <property type="entry name" value="ATP_GRASP"/>
    <property type="match status" value="1"/>
</dbReference>
<gene>
    <name evidence="14" type="primary">purD</name>
    <name evidence="17" type="ORF">CEN41_12845</name>
</gene>
<dbReference type="AlphaFoldDB" id="A0A2N6M9P7"/>
<keyword evidence="6" id="KW-0479">Metal-binding</keyword>
<dbReference type="Gene3D" id="3.30.1490.20">
    <property type="entry name" value="ATP-grasp fold, A domain"/>
    <property type="match status" value="1"/>
</dbReference>
<dbReference type="InterPro" id="IPR011761">
    <property type="entry name" value="ATP-grasp"/>
</dbReference>
<dbReference type="FunFam" id="3.30.470.20:FF:000018">
    <property type="entry name" value="Trifunctional purine biosynthetic protein adenosine-3"/>
    <property type="match status" value="1"/>
</dbReference>
<dbReference type="InterPro" id="IPR011054">
    <property type="entry name" value="Rudment_hybrid_motif"/>
</dbReference>
<comment type="pathway">
    <text evidence="3 14">Purine metabolism; IMP biosynthesis via de novo pathway; N(1)-(5-phospho-D-ribosyl)glycinamide from 5-phospho-alpha-D-ribose 1-diphosphate: step 2/2.</text>
</comment>
<dbReference type="InterPro" id="IPR020561">
    <property type="entry name" value="PRibGlycinamid_synth_ATP-grasp"/>
</dbReference>